<feature type="compositionally biased region" description="Basic and acidic residues" evidence="1">
    <location>
        <begin position="761"/>
        <end position="774"/>
    </location>
</feature>
<comment type="caution">
    <text evidence="3">The sequence shown here is derived from an EMBL/GenBank/DDBJ whole genome shotgun (WGS) entry which is preliminary data.</text>
</comment>
<dbReference type="Proteomes" id="UP001190700">
    <property type="component" value="Unassembled WGS sequence"/>
</dbReference>
<feature type="domain" description="DDE-1" evidence="2">
    <location>
        <begin position="360"/>
        <end position="497"/>
    </location>
</feature>
<feature type="region of interest" description="Disordered" evidence="1">
    <location>
        <begin position="582"/>
        <end position="601"/>
    </location>
</feature>
<keyword evidence="4" id="KW-1185">Reference proteome</keyword>
<dbReference type="Pfam" id="PF03184">
    <property type="entry name" value="DDE_1"/>
    <property type="match status" value="1"/>
</dbReference>
<accession>A0AAE0BNU2</accession>
<feature type="compositionally biased region" description="Basic and acidic residues" evidence="1">
    <location>
        <begin position="740"/>
        <end position="753"/>
    </location>
</feature>
<sequence>MPALVAHRKACIRPVDQAEFVSSTEALLAHRKAVLEADINRHIYVSLVVTSGEPAVSLSMEYAYFISVSLRGVSQRSVFNSEVREFLEFDFQILGAPKVSPHAPIKPPVFASQQDSVDDSLVKMPRKGAHKRKRYTNEEKANAIHFHDGCVQAGLLDVVHHTARETGIPVANISRWANGSAADGLPVRDHVFKAAGDLKLKRLKVESRRGNSSRFPLAEKQLGVEVRARRARGRKVGPRFASVRMKQLVKQYYPDAEFSASPCWRVNFKRREGFATRKRTHKKPQSYASMGRFLFKHRLNVDQVPLPFVVGDYDHTYEDKGAKDVWVRQPGSGLEKRQATLQICIRAGLDAEGKNLPQPPIAIWFRGTGKRISEAEKAAYHPDVHVYWQKCAWVDRATSLEWQNGTLIPWLNEHIPNEESVVFADNLDAQVQAEYLGNQKEKGRAIGWSLLKGGTHWSQPVDQGAGREVKRDIDYEQNEWLEDLDNLEKWENSDLTASDRRVLMTWWAGAGYARTCARVNLNRYFEKSGCLLSVTGWSDEKINPEGLASFTFDRPVLPAVLETAPVQHNVVPTTLSELQQAAEEEELLDEQEQELSDEDDCSDEAAKWFIPAGYTTLSVPDAGQLNSSMDAAVGEEGATAGEEGAPAGKEDAAVGGEDATAGEEGAPAGKEDAAGGGEDTTAGEEGAPARKVDATAGKEDAAVGKEGATAGKEDAAAGKEKDVAAGKEDAAAGKEAAAAGKEDATAGKEDAAVGKEGATAGKEDAAAGKEDAAVGKEGATAGKEDLAAGKEVAAVGKENGDAARKEAAAAGKVEAAAETTMEELGAGDAEVCFLLAALARVSRSVFKA</sequence>
<feature type="compositionally biased region" description="Low complexity" evidence="1">
    <location>
        <begin position="634"/>
        <end position="668"/>
    </location>
</feature>
<evidence type="ECO:0000313" key="3">
    <source>
        <dbReference type="EMBL" id="KAK3239119.1"/>
    </source>
</evidence>
<evidence type="ECO:0000256" key="1">
    <source>
        <dbReference type="SAM" id="MobiDB-lite"/>
    </source>
</evidence>
<organism evidence="3 4">
    <name type="scientific">Cymbomonas tetramitiformis</name>
    <dbReference type="NCBI Taxonomy" id="36881"/>
    <lineage>
        <taxon>Eukaryota</taxon>
        <taxon>Viridiplantae</taxon>
        <taxon>Chlorophyta</taxon>
        <taxon>Pyramimonadophyceae</taxon>
        <taxon>Pyramimonadales</taxon>
        <taxon>Pyramimonadaceae</taxon>
        <taxon>Cymbomonas</taxon>
    </lineage>
</organism>
<feature type="compositionally biased region" description="Basic and acidic residues" evidence="1">
    <location>
        <begin position="687"/>
        <end position="703"/>
    </location>
</feature>
<evidence type="ECO:0000259" key="2">
    <source>
        <dbReference type="Pfam" id="PF03184"/>
    </source>
</evidence>
<gene>
    <name evidence="3" type="ORF">CYMTET_50919</name>
</gene>
<feature type="compositionally biased region" description="Basic and acidic residues" evidence="1">
    <location>
        <begin position="711"/>
        <end position="732"/>
    </location>
</feature>
<feature type="region of interest" description="Disordered" evidence="1">
    <location>
        <begin position="634"/>
        <end position="783"/>
    </location>
</feature>
<dbReference type="EMBL" id="LGRX02034021">
    <property type="protein sequence ID" value="KAK3239119.1"/>
    <property type="molecule type" value="Genomic_DNA"/>
</dbReference>
<name>A0AAE0BNU2_9CHLO</name>
<reference evidence="3 4" key="1">
    <citation type="journal article" date="2015" name="Genome Biol. Evol.">
        <title>Comparative Genomics of a Bacterivorous Green Alga Reveals Evolutionary Causalities and Consequences of Phago-Mixotrophic Mode of Nutrition.</title>
        <authorList>
            <person name="Burns J.A."/>
            <person name="Paasch A."/>
            <person name="Narechania A."/>
            <person name="Kim E."/>
        </authorList>
    </citation>
    <scope>NUCLEOTIDE SEQUENCE [LARGE SCALE GENOMIC DNA]</scope>
    <source>
        <strain evidence="3 4">PLY_AMNH</strain>
    </source>
</reference>
<evidence type="ECO:0000313" key="4">
    <source>
        <dbReference type="Proteomes" id="UP001190700"/>
    </source>
</evidence>
<protein>
    <recommendedName>
        <fullName evidence="2">DDE-1 domain-containing protein</fullName>
    </recommendedName>
</protein>
<dbReference type="InterPro" id="IPR004875">
    <property type="entry name" value="DDE_SF_endonuclease_dom"/>
</dbReference>
<dbReference type="GO" id="GO:0003676">
    <property type="term" value="F:nucleic acid binding"/>
    <property type="evidence" value="ECO:0007669"/>
    <property type="project" value="InterPro"/>
</dbReference>
<dbReference type="AlphaFoldDB" id="A0AAE0BNU2"/>
<proteinExistence type="predicted"/>